<evidence type="ECO:0000256" key="8">
    <source>
        <dbReference type="ARBA" id="ARBA00023170"/>
    </source>
</evidence>
<keyword evidence="3" id="KW-0863">Zinc-finger</keyword>
<keyword evidence="5" id="KW-0805">Transcription regulation</keyword>
<evidence type="ECO:0000259" key="10">
    <source>
        <dbReference type="PROSITE" id="PS51030"/>
    </source>
</evidence>
<dbReference type="SMART" id="SM00399">
    <property type="entry name" value="ZnF_C4"/>
    <property type="match status" value="1"/>
</dbReference>
<dbReference type="PANTHER" id="PTHR45680:SF29">
    <property type="entry name" value="NUCLEAR HORMONE RECEPTOR FAMILY"/>
    <property type="match status" value="1"/>
</dbReference>
<name>A0A914D0V7_9BILA</name>
<evidence type="ECO:0000256" key="5">
    <source>
        <dbReference type="ARBA" id="ARBA00023015"/>
    </source>
</evidence>
<dbReference type="CDD" id="cd06960">
    <property type="entry name" value="NR_DBD_HNF4A"/>
    <property type="match status" value="1"/>
</dbReference>
<dbReference type="SUPFAM" id="SSF57716">
    <property type="entry name" value="Glucocorticoid receptor-like (DNA-binding domain)"/>
    <property type="match status" value="1"/>
</dbReference>
<dbReference type="Gene3D" id="3.30.50.10">
    <property type="entry name" value="Erythroid Transcription Factor GATA-1, subunit A"/>
    <property type="match status" value="1"/>
</dbReference>
<protein>
    <submittedName>
        <fullName evidence="12">Nuclear receptor domain-containing protein</fullName>
    </submittedName>
</protein>
<dbReference type="Pfam" id="PF00105">
    <property type="entry name" value="zf-C4"/>
    <property type="match status" value="1"/>
</dbReference>
<dbReference type="InterPro" id="IPR001628">
    <property type="entry name" value="Znf_hrmn_rcpt"/>
</dbReference>
<feature type="domain" description="Nuclear receptor" evidence="10">
    <location>
        <begin position="18"/>
        <end position="96"/>
    </location>
</feature>
<dbReference type="InterPro" id="IPR013088">
    <property type="entry name" value="Znf_NHR/GATA"/>
</dbReference>
<evidence type="ECO:0000256" key="1">
    <source>
        <dbReference type="ARBA" id="ARBA00004123"/>
    </source>
</evidence>
<keyword evidence="2" id="KW-0479">Metal-binding</keyword>
<evidence type="ECO:0000313" key="12">
    <source>
        <dbReference type="WBParaSite" id="ACRNAN_scaffold1666.g31206.t1"/>
    </source>
</evidence>
<comment type="subcellular location">
    <subcellularLocation>
        <location evidence="1">Nucleus</location>
    </subcellularLocation>
</comment>
<dbReference type="InterPro" id="IPR051152">
    <property type="entry name" value="C.elegans_Orphan_NR"/>
</dbReference>
<dbReference type="InterPro" id="IPR049636">
    <property type="entry name" value="HNF4-like_DBD"/>
</dbReference>
<dbReference type="PANTHER" id="PTHR45680">
    <property type="entry name" value="NUCLEAR HORMONE RECEPTOR FAMILY"/>
    <property type="match status" value="1"/>
</dbReference>
<reference evidence="12" key="1">
    <citation type="submission" date="2022-11" db="UniProtKB">
        <authorList>
            <consortium name="WormBaseParasite"/>
        </authorList>
    </citation>
    <scope>IDENTIFICATION</scope>
</reference>
<dbReference type="GO" id="GO:0005634">
    <property type="term" value="C:nucleus"/>
    <property type="evidence" value="ECO:0007669"/>
    <property type="project" value="UniProtKB-SubCell"/>
</dbReference>
<dbReference type="GO" id="GO:0008270">
    <property type="term" value="F:zinc ion binding"/>
    <property type="evidence" value="ECO:0007669"/>
    <property type="project" value="UniProtKB-KW"/>
</dbReference>
<evidence type="ECO:0000256" key="2">
    <source>
        <dbReference type="ARBA" id="ARBA00022723"/>
    </source>
</evidence>
<evidence type="ECO:0000256" key="3">
    <source>
        <dbReference type="ARBA" id="ARBA00022771"/>
    </source>
</evidence>
<keyword evidence="7" id="KW-0804">Transcription</keyword>
<sequence>MCDEKVEIAQMDINNLAFDPCLVCGSKTKGLRYQVSSCRACAAFFRRATKTKQIFQCQRGTKNCDLTNKMKGRPLCRYCRLKKCKEIGMKLEHDEETKLENPPPSIAVSTASSSIPIFSPSTIASPTTSHLGMPKIEGRKITYDAAPLVQAIKNIFSQETKSNQYLASGVRFFEPMMERSLKFVIIPAKAMRLTQFEIVYLAGIVLWTVSGKAFYAYKQVHEFLGIWTGQSCPKTLSDAVDV</sequence>
<dbReference type="Proteomes" id="UP000887540">
    <property type="component" value="Unplaced"/>
</dbReference>
<dbReference type="AlphaFoldDB" id="A0A914D0V7"/>
<evidence type="ECO:0000313" key="11">
    <source>
        <dbReference type="Proteomes" id="UP000887540"/>
    </source>
</evidence>
<keyword evidence="9" id="KW-0539">Nucleus</keyword>
<evidence type="ECO:0000256" key="7">
    <source>
        <dbReference type="ARBA" id="ARBA00023163"/>
    </source>
</evidence>
<keyword evidence="4" id="KW-0862">Zinc</keyword>
<evidence type="ECO:0000256" key="4">
    <source>
        <dbReference type="ARBA" id="ARBA00022833"/>
    </source>
</evidence>
<keyword evidence="11" id="KW-1185">Reference proteome</keyword>
<dbReference type="WBParaSite" id="ACRNAN_scaffold1666.g31206.t1">
    <property type="protein sequence ID" value="ACRNAN_scaffold1666.g31206.t1"/>
    <property type="gene ID" value="ACRNAN_scaffold1666.g31206"/>
</dbReference>
<organism evidence="11 12">
    <name type="scientific">Acrobeloides nanus</name>
    <dbReference type="NCBI Taxonomy" id="290746"/>
    <lineage>
        <taxon>Eukaryota</taxon>
        <taxon>Metazoa</taxon>
        <taxon>Ecdysozoa</taxon>
        <taxon>Nematoda</taxon>
        <taxon>Chromadorea</taxon>
        <taxon>Rhabditida</taxon>
        <taxon>Tylenchina</taxon>
        <taxon>Cephalobomorpha</taxon>
        <taxon>Cephaloboidea</taxon>
        <taxon>Cephalobidae</taxon>
        <taxon>Acrobeloides</taxon>
    </lineage>
</organism>
<dbReference type="PROSITE" id="PS51030">
    <property type="entry name" value="NUCLEAR_REC_DBD_2"/>
    <property type="match status" value="1"/>
</dbReference>
<keyword evidence="6" id="KW-0238">DNA-binding</keyword>
<accession>A0A914D0V7</accession>
<proteinExistence type="predicted"/>
<dbReference type="PRINTS" id="PR00047">
    <property type="entry name" value="STROIDFINGER"/>
</dbReference>
<dbReference type="GO" id="GO:0000978">
    <property type="term" value="F:RNA polymerase II cis-regulatory region sequence-specific DNA binding"/>
    <property type="evidence" value="ECO:0007669"/>
    <property type="project" value="InterPro"/>
</dbReference>
<evidence type="ECO:0000256" key="6">
    <source>
        <dbReference type="ARBA" id="ARBA00023125"/>
    </source>
</evidence>
<dbReference type="GO" id="GO:0003700">
    <property type="term" value="F:DNA-binding transcription factor activity"/>
    <property type="evidence" value="ECO:0007669"/>
    <property type="project" value="InterPro"/>
</dbReference>
<keyword evidence="8" id="KW-0675">Receptor</keyword>
<evidence type="ECO:0000256" key="9">
    <source>
        <dbReference type="ARBA" id="ARBA00023242"/>
    </source>
</evidence>